<evidence type="ECO:0000256" key="1">
    <source>
        <dbReference type="SAM" id="MobiDB-lite"/>
    </source>
</evidence>
<proteinExistence type="predicted"/>
<dbReference type="OrthoDB" id="2742205at2759"/>
<reference evidence="3" key="2">
    <citation type="submission" date="2015-01" db="EMBL/GenBank/DDBJ databases">
        <title>Evolutionary Origins and Diversification of the Mycorrhizal Mutualists.</title>
        <authorList>
            <consortium name="DOE Joint Genome Institute"/>
            <consortium name="Mycorrhizal Genomics Consortium"/>
            <person name="Kohler A."/>
            <person name="Kuo A."/>
            <person name="Nagy L.G."/>
            <person name="Floudas D."/>
            <person name="Copeland A."/>
            <person name="Barry K.W."/>
            <person name="Cichocki N."/>
            <person name="Veneault-Fourrey C."/>
            <person name="LaButti K."/>
            <person name="Lindquist E.A."/>
            <person name="Lipzen A."/>
            <person name="Lundell T."/>
            <person name="Morin E."/>
            <person name="Murat C."/>
            <person name="Riley R."/>
            <person name="Ohm R."/>
            <person name="Sun H."/>
            <person name="Tunlid A."/>
            <person name="Henrissat B."/>
            <person name="Grigoriev I.V."/>
            <person name="Hibbett D.S."/>
            <person name="Martin F."/>
        </authorList>
    </citation>
    <scope>NUCLEOTIDE SEQUENCE [LARGE SCALE GENOMIC DNA]</scope>
    <source>
        <strain evidence="3">F 1598</strain>
    </source>
</reference>
<accession>A0A0C3G1L2</accession>
<evidence type="ECO:0000313" key="2">
    <source>
        <dbReference type="EMBL" id="KIM85714.1"/>
    </source>
</evidence>
<sequence>MASKPSQALQTLSREMSPSEFSKLLEKQVYPLLDTLPATKRARLLEVLEERTRKSVVDYRAKEKALLKKVRALEKHVGDNWKNGYEEQASFRGGEMMDKIAGEVYDWLQELWIWGVEQGNEVVLVHESLKVCLRVVDKLFDTNSREEFEEHDWDFELKDSAGNIIYTQKYEDQTRIILWAWRELLVSSLAQGESTNVDQIIKDLLEIGHAKDIVELLTEGDANGMAADEHKLHDEHWSDGMRAAALQLKKMLKKRKRAIDDAEDNKKKRRRRLRYLR</sequence>
<dbReference type="InParanoid" id="A0A0C3G1L2"/>
<dbReference type="AlphaFoldDB" id="A0A0C3G1L2"/>
<name>A0A0C3G1L2_PILCF</name>
<protein>
    <submittedName>
        <fullName evidence="2">Uncharacterized protein</fullName>
    </submittedName>
</protein>
<reference evidence="2 3" key="1">
    <citation type="submission" date="2014-04" db="EMBL/GenBank/DDBJ databases">
        <authorList>
            <consortium name="DOE Joint Genome Institute"/>
            <person name="Kuo A."/>
            <person name="Tarkka M."/>
            <person name="Buscot F."/>
            <person name="Kohler A."/>
            <person name="Nagy L.G."/>
            <person name="Floudas D."/>
            <person name="Copeland A."/>
            <person name="Barry K.W."/>
            <person name="Cichocki N."/>
            <person name="Veneault-Fourrey C."/>
            <person name="LaButti K."/>
            <person name="Lindquist E.A."/>
            <person name="Lipzen A."/>
            <person name="Lundell T."/>
            <person name="Morin E."/>
            <person name="Murat C."/>
            <person name="Sun H."/>
            <person name="Tunlid A."/>
            <person name="Henrissat B."/>
            <person name="Grigoriev I.V."/>
            <person name="Hibbett D.S."/>
            <person name="Martin F."/>
            <person name="Nordberg H.P."/>
            <person name="Cantor M.N."/>
            <person name="Hua S.X."/>
        </authorList>
    </citation>
    <scope>NUCLEOTIDE SEQUENCE [LARGE SCALE GENOMIC DNA]</scope>
    <source>
        <strain evidence="2 3">F 1598</strain>
    </source>
</reference>
<feature type="region of interest" description="Disordered" evidence="1">
    <location>
        <begin position="257"/>
        <end position="277"/>
    </location>
</feature>
<dbReference type="EMBL" id="KN832984">
    <property type="protein sequence ID" value="KIM85714.1"/>
    <property type="molecule type" value="Genomic_DNA"/>
</dbReference>
<dbReference type="Proteomes" id="UP000054166">
    <property type="component" value="Unassembled WGS sequence"/>
</dbReference>
<dbReference type="HOGENOM" id="CLU_1005138_0_0_1"/>
<keyword evidence="3" id="KW-1185">Reference proteome</keyword>
<evidence type="ECO:0000313" key="3">
    <source>
        <dbReference type="Proteomes" id="UP000054166"/>
    </source>
</evidence>
<organism evidence="2 3">
    <name type="scientific">Piloderma croceum (strain F 1598)</name>
    <dbReference type="NCBI Taxonomy" id="765440"/>
    <lineage>
        <taxon>Eukaryota</taxon>
        <taxon>Fungi</taxon>
        <taxon>Dikarya</taxon>
        <taxon>Basidiomycota</taxon>
        <taxon>Agaricomycotina</taxon>
        <taxon>Agaricomycetes</taxon>
        <taxon>Agaricomycetidae</taxon>
        <taxon>Atheliales</taxon>
        <taxon>Atheliaceae</taxon>
        <taxon>Piloderma</taxon>
    </lineage>
</organism>
<feature type="compositionally biased region" description="Basic residues" evidence="1">
    <location>
        <begin position="267"/>
        <end position="277"/>
    </location>
</feature>
<gene>
    <name evidence="2" type="ORF">PILCRDRAFT_5366</name>
</gene>